<name>A0A2S9YCF1_9BACT</name>
<keyword evidence="3" id="KW-0786">Thiamine pyrophosphate</keyword>
<evidence type="ECO:0000256" key="3">
    <source>
        <dbReference type="ARBA" id="ARBA00023052"/>
    </source>
</evidence>
<keyword evidence="2 5" id="KW-0560">Oxidoreductase</keyword>
<evidence type="ECO:0000313" key="5">
    <source>
        <dbReference type="EMBL" id="PRQ02808.1"/>
    </source>
</evidence>
<dbReference type="EMBL" id="PVNK01000111">
    <property type="protein sequence ID" value="PRQ02808.1"/>
    <property type="molecule type" value="Genomic_DNA"/>
</dbReference>
<dbReference type="AlphaFoldDB" id="A0A2S9YCF1"/>
<dbReference type="InterPro" id="IPR029061">
    <property type="entry name" value="THDP-binding"/>
</dbReference>
<dbReference type="SUPFAM" id="SSF52518">
    <property type="entry name" value="Thiamin diphosphate-binding fold (THDP-binding)"/>
    <property type="match status" value="1"/>
</dbReference>
<feature type="domain" description="Transketolase-like pyrimidine-binding" evidence="4">
    <location>
        <begin position="4"/>
        <end position="179"/>
    </location>
</feature>
<organism evidence="5 6">
    <name type="scientific">Enhygromyxa salina</name>
    <dbReference type="NCBI Taxonomy" id="215803"/>
    <lineage>
        <taxon>Bacteria</taxon>
        <taxon>Pseudomonadati</taxon>
        <taxon>Myxococcota</taxon>
        <taxon>Polyangia</taxon>
        <taxon>Nannocystales</taxon>
        <taxon>Nannocystaceae</taxon>
        <taxon>Enhygromyxa</taxon>
    </lineage>
</organism>
<comment type="caution">
    <text evidence="5">The sequence shown here is derived from an EMBL/GenBank/DDBJ whole genome shotgun (WGS) entry which is preliminary data.</text>
</comment>
<dbReference type="NCBIfam" id="NF008854">
    <property type="entry name" value="PRK11892.1"/>
    <property type="match status" value="1"/>
</dbReference>
<dbReference type="InterPro" id="IPR033248">
    <property type="entry name" value="Transketolase_C"/>
</dbReference>
<dbReference type="Pfam" id="PF02779">
    <property type="entry name" value="Transket_pyr"/>
    <property type="match status" value="1"/>
</dbReference>
<comment type="cofactor">
    <cofactor evidence="1">
        <name>thiamine diphosphate</name>
        <dbReference type="ChEBI" id="CHEBI:58937"/>
    </cofactor>
</comment>
<accession>A0A2S9YCF1</accession>
<dbReference type="SMART" id="SM00861">
    <property type="entry name" value="Transket_pyr"/>
    <property type="match status" value="1"/>
</dbReference>
<dbReference type="Pfam" id="PF02780">
    <property type="entry name" value="Transketolase_C"/>
    <property type="match status" value="1"/>
</dbReference>
<dbReference type="InterPro" id="IPR005475">
    <property type="entry name" value="Transketolase-like_Pyr-bd"/>
</dbReference>
<dbReference type="NCBIfam" id="NF006667">
    <property type="entry name" value="PRK09212.1"/>
    <property type="match status" value="1"/>
</dbReference>
<proteinExistence type="predicted"/>
<evidence type="ECO:0000313" key="6">
    <source>
        <dbReference type="Proteomes" id="UP000237968"/>
    </source>
</evidence>
<dbReference type="FunFam" id="3.40.50.920:FF:000001">
    <property type="entry name" value="Pyruvate dehydrogenase E1 beta subunit"/>
    <property type="match status" value="1"/>
</dbReference>
<dbReference type="SUPFAM" id="SSF52922">
    <property type="entry name" value="TK C-terminal domain-like"/>
    <property type="match status" value="1"/>
</dbReference>
<dbReference type="Gene3D" id="3.40.50.920">
    <property type="match status" value="1"/>
</dbReference>
<gene>
    <name evidence="5" type="primary">bfmBAB_2</name>
    <name evidence="5" type="ORF">ENSA5_20730</name>
</gene>
<dbReference type="PANTHER" id="PTHR43257">
    <property type="entry name" value="PYRUVATE DEHYDROGENASE E1 COMPONENT BETA SUBUNIT"/>
    <property type="match status" value="1"/>
</dbReference>
<dbReference type="GO" id="GO:0003863">
    <property type="term" value="F:branched-chain 2-oxo acid dehydrogenase activity"/>
    <property type="evidence" value="ECO:0007669"/>
    <property type="project" value="UniProtKB-EC"/>
</dbReference>
<evidence type="ECO:0000256" key="1">
    <source>
        <dbReference type="ARBA" id="ARBA00001964"/>
    </source>
</evidence>
<dbReference type="EC" id="1.2.4.4" evidence="5"/>
<sequence length="327" mass="35802">MPTLQIREAIRDAMREEMARDERVFLMGEEVGHYQGAYKCSQGLIEEFGEKRVVDTPITETGFSGVGIGAAMVGLRPIIEFMTFNFSAVAFDQIINNAAKIHHMTGGQFSVPIVFRGPNAAAHMLGSTHSQAFDAFYAHIPGLKVVSVATPYDAKGLLKSAIRDPNPVIFFESELMYGVRGEVPEDEYLIPIGKADIKRPGDDVTLICWGQSVPTAQKAAELAQAESGLSAEVIDLRTLRPLDTEAVIASVKKTNRAVIAYHGWPYGGVGGELVDLIQREAFDHLDAPVARVCYDDVPFAYAENLEHLSIPQPEDIHAALREVAYLD</sequence>
<evidence type="ECO:0000256" key="2">
    <source>
        <dbReference type="ARBA" id="ARBA00023002"/>
    </source>
</evidence>
<dbReference type="Gene3D" id="3.40.50.970">
    <property type="match status" value="1"/>
</dbReference>
<dbReference type="RefSeq" id="WP_106391507.1">
    <property type="nucleotide sequence ID" value="NZ_PVNK01000111.1"/>
</dbReference>
<evidence type="ECO:0000259" key="4">
    <source>
        <dbReference type="SMART" id="SM00861"/>
    </source>
</evidence>
<dbReference type="PANTHER" id="PTHR43257:SF2">
    <property type="entry name" value="PYRUVATE DEHYDROGENASE E1 COMPONENT SUBUNIT BETA"/>
    <property type="match status" value="1"/>
</dbReference>
<dbReference type="OrthoDB" id="9780894at2"/>
<dbReference type="FunFam" id="3.40.50.970:FF:000001">
    <property type="entry name" value="Pyruvate dehydrogenase E1 beta subunit"/>
    <property type="match status" value="1"/>
</dbReference>
<dbReference type="InterPro" id="IPR009014">
    <property type="entry name" value="Transketo_C/PFOR_II"/>
</dbReference>
<dbReference type="CDD" id="cd07036">
    <property type="entry name" value="TPP_PYR_E1-PDHc-beta_like"/>
    <property type="match status" value="1"/>
</dbReference>
<dbReference type="Proteomes" id="UP000237968">
    <property type="component" value="Unassembled WGS sequence"/>
</dbReference>
<reference evidence="5 6" key="1">
    <citation type="submission" date="2018-03" db="EMBL/GenBank/DDBJ databases">
        <title>Draft Genome Sequences of the Obligatory Marine Myxobacteria Enhygromyxa salina SWB005.</title>
        <authorList>
            <person name="Poehlein A."/>
            <person name="Moghaddam J.A."/>
            <person name="Harms H."/>
            <person name="Alanjari M."/>
            <person name="Koenig G.M."/>
            <person name="Daniel R."/>
            <person name="Schaeberle T.F."/>
        </authorList>
    </citation>
    <scope>NUCLEOTIDE SEQUENCE [LARGE SCALE GENOMIC DNA]</scope>
    <source>
        <strain evidence="5 6">SWB005</strain>
    </source>
</reference>
<keyword evidence="6" id="KW-1185">Reference proteome</keyword>
<protein>
    <submittedName>
        <fullName evidence="5">2-oxoisovalerate dehydrogenase subunit beta</fullName>
        <ecNumber evidence="5">1.2.4.4</ecNumber>
    </submittedName>
</protein>